<dbReference type="PANTHER" id="PTHR21229:SF1">
    <property type="entry name" value="GH17801P"/>
    <property type="match status" value="1"/>
</dbReference>
<name>F0WJH7_9STRA</name>
<evidence type="ECO:0000256" key="8">
    <source>
        <dbReference type="SAM" id="SignalP"/>
    </source>
</evidence>
<keyword evidence="3 8" id="KW-0732">Signal</keyword>
<reference evidence="10" key="1">
    <citation type="journal article" date="2011" name="PLoS Biol.">
        <title>Gene gain and loss during evolution of obligate parasitism in the white rust pathogen of Arabidopsis thaliana.</title>
        <authorList>
            <person name="Kemen E."/>
            <person name="Gardiner A."/>
            <person name="Schultz-Larsen T."/>
            <person name="Kemen A.C."/>
            <person name="Balmuth A.L."/>
            <person name="Robert-Seilaniantz A."/>
            <person name="Bailey K."/>
            <person name="Holub E."/>
            <person name="Studholme D.J."/>
            <person name="Maclean D."/>
            <person name="Jones J.D."/>
        </authorList>
    </citation>
    <scope>NUCLEOTIDE SEQUENCE</scope>
</reference>
<evidence type="ECO:0000256" key="3">
    <source>
        <dbReference type="ARBA" id="ARBA00022729"/>
    </source>
</evidence>
<dbReference type="InterPro" id="IPR053937">
    <property type="entry name" value="GOST_TM"/>
</dbReference>
<feature type="transmembrane region" description="Helical" evidence="7">
    <location>
        <begin position="350"/>
        <end position="370"/>
    </location>
</feature>
<feature type="domain" description="GOST seven transmembrane" evidence="9">
    <location>
        <begin position="207"/>
        <end position="453"/>
    </location>
</feature>
<evidence type="ECO:0000256" key="1">
    <source>
        <dbReference type="ARBA" id="ARBA00004141"/>
    </source>
</evidence>
<reference evidence="10" key="2">
    <citation type="submission" date="2011-02" db="EMBL/GenBank/DDBJ databases">
        <authorList>
            <person name="MacLean D."/>
        </authorList>
    </citation>
    <scope>NUCLEOTIDE SEQUENCE</scope>
</reference>
<evidence type="ECO:0000256" key="4">
    <source>
        <dbReference type="ARBA" id="ARBA00022989"/>
    </source>
</evidence>
<proteinExistence type="predicted"/>
<gene>
    <name evidence="10" type="primary">AlNc14C122G6702</name>
    <name evidence="10" type="ORF">ALNC14_075690</name>
</gene>
<evidence type="ECO:0000259" key="9">
    <source>
        <dbReference type="Pfam" id="PF06814"/>
    </source>
</evidence>
<dbReference type="HOGENOM" id="CLU_574270_0_0_1"/>
<feature type="transmembrane region" description="Helical" evidence="7">
    <location>
        <begin position="281"/>
        <end position="305"/>
    </location>
</feature>
<dbReference type="Pfam" id="PF06814">
    <property type="entry name" value="GOST_TM"/>
    <property type="match status" value="1"/>
</dbReference>
<feature type="region of interest" description="Disordered" evidence="6">
    <location>
        <begin position="479"/>
        <end position="520"/>
    </location>
</feature>
<feature type="transmembrane region" description="Helical" evidence="7">
    <location>
        <begin position="312"/>
        <end position="330"/>
    </location>
</feature>
<evidence type="ECO:0000313" key="10">
    <source>
        <dbReference type="EMBL" id="CCA21426.1"/>
    </source>
</evidence>
<evidence type="ECO:0000256" key="2">
    <source>
        <dbReference type="ARBA" id="ARBA00022692"/>
    </source>
</evidence>
<feature type="chain" id="PRO_5003259789" evidence="8">
    <location>
        <begin position="22"/>
        <end position="520"/>
    </location>
</feature>
<feature type="signal peptide" evidence="8">
    <location>
        <begin position="1"/>
        <end position="21"/>
    </location>
</feature>
<organism evidence="10">
    <name type="scientific">Albugo laibachii Nc14</name>
    <dbReference type="NCBI Taxonomy" id="890382"/>
    <lineage>
        <taxon>Eukaryota</taxon>
        <taxon>Sar</taxon>
        <taxon>Stramenopiles</taxon>
        <taxon>Oomycota</taxon>
        <taxon>Peronosporomycetes</taxon>
        <taxon>Albuginales</taxon>
        <taxon>Albuginaceae</taxon>
        <taxon>Albugo</taxon>
    </lineage>
</organism>
<keyword evidence="5 7" id="KW-0472">Membrane</keyword>
<sequence length="520" mass="58084">MRPKLDIFIAVQTFLTLVAKASIYPISSKAWIPSYQHAEKVFGSNKGPLFARTGNSTLKVTLKGDKITNDLHRWSLTTVIYHLNSYDSFVRVQLYMERFACSGEKSFPYGGISKIERYVSPLSDEIVQGTAEYQVKESGWIVTQIFICPTNNTKVSNSADSNTTNNSDNTLSIDTNDAYITPVYAYTGTLEIRNPYGLLPAPIYGMLPFSGFLALGYLGLYAFFALLMVKHRSQLIRLHYGIFVILLLGALANVIWFLALYSMNSTGDPVCCPYPTKLLTAVIFNTLMRTLARAILVVVCLGYGIVRERLSLCEVASVSILSLVYFLCGIGDEVSRGTSSGIEFRHPPTAWSFAQLICNLAFIIWIHLSMERIMTDLNEQKQFAKFKMYRSLAWALASFIIFFSILTVIAVSSRVGIFEWSIEWEWTQLVAWPVLDFVVSASMCSIWRPTKNSSNLAYSMQLPQMEGVEMINQSPLVIDNDTSKSSKSPVGTSSEKQSVRSSVSTTKSDDGDSETEAQFN</sequence>
<evidence type="ECO:0000256" key="7">
    <source>
        <dbReference type="SAM" id="Phobius"/>
    </source>
</evidence>
<keyword evidence="2 7" id="KW-0812">Transmembrane</keyword>
<feature type="transmembrane region" description="Helical" evidence="7">
    <location>
        <begin position="203"/>
        <end position="228"/>
    </location>
</feature>
<comment type="subcellular location">
    <subcellularLocation>
        <location evidence="1">Membrane</location>
        <topology evidence="1">Multi-pass membrane protein</topology>
    </subcellularLocation>
</comment>
<protein>
    <submittedName>
        <fullName evidence="10">Gpr7 transmembrane protein putative</fullName>
    </submittedName>
</protein>
<feature type="transmembrane region" description="Helical" evidence="7">
    <location>
        <begin position="391"/>
        <end position="417"/>
    </location>
</feature>
<feature type="transmembrane region" description="Helical" evidence="7">
    <location>
        <begin position="240"/>
        <end position="261"/>
    </location>
</feature>
<keyword evidence="4 7" id="KW-1133">Transmembrane helix</keyword>
<dbReference type="AlphaFoldDB" id="F0WJH7"/>
<accession>F0WJH7</accession>
<dbReference type="EMBL" id="FR824167">
    <property type="protein sequence ID" value="CCA21426.1"/>
    <property type="molecule type" value="Genomic_DNA"/>
</dbReference>
<feature type="compositionally biased region" description="Acidic residues" evidence="6">
    <location>
        <begin position="511"/>
        <end position="520"/>
    </location>
</feature>
<evidence type="ECO:0000256" key="5">
    <source>
        <dbReference type="ARBA" id="ARBA00023136"/>
    </source>
</evidence>
<dbReference type="PANTHER" id="PTHR21229">
    <property type="entry name" value="LUNG SEVEN TRANSMEMBRANE RECEPTOR"/>
    <property type="match status" value="1"/>
</dbReference>
<evidence type="ECO:0000256" key="6">
    <source>
        <dbReference type="SAM" id="MobiDB-lite"/>
    </source>
</evidence>
<feature type="compositionally biased region" description="Low complexity" evidence="6">
    <location>
        <begin position="483"/>
        <end position="504"/>
    </location>
</feature>
<dbReference type="InterPro" id="IPR009637">
    <property type="entry name" value="GPR107/GPR108-like"/>
</dbReference>
<dbReference type="GO" id="GO:0005794">
    <property type="term" value="C:Golgi apparatus"/>
    <property type="evidence" value="ECO:0007669"/>
    <property type="project" value="TreeGrafter"/>
</dbReference>
<dbReference type="GO" id="GO:0016020">
    <property type="term" value="C:membrane"/>
    <property type="evidence" value="ECO:0007669"/>
    <property type="project" value="UniProtKB-SubCell"/>
</dbReference>